<dbReference type="KEGG" id="fax:FUAX_29400"/>
<dbReference type="GO" id="GO:0032196">
    <property type="term" value="P:transposition"/>
    <property type="evidence" value="ECO:0007669"/>
    <property type="project" value="TreeGrafter"/>
</dbReference>
<dbReference type="InterPro" id="IPR025246">
    <property type="entry name" value="IS30-like_HTH"/>
</dbReference>
<evidence type="ECO:0000313" key="3">
    <source>
        <dbReference type="Proteomes" id="UP001348817"/>
    </source>
</evidence>
<dbReference type="GO" id="GO:0005829">
    <property type="term" value="C:cytosol"/>
    <property type="evidence" value="ECO:0007669"/>
    <property type="project" value="TreeGrafter"/>
</dbReference>
<protein>
    <recommendedName>
        <fullName evidence="1">Transposase IS30-like HTH domain-containing protein</fullName>
    </recommendedName>
</protein>
<dbReference type="Proteomes" id="UP001348817">
    <property type="component" value="Chromosome"/>
</dbReference>
<evidence type="ECO:0000313" key="2">
    <source>
        <dbReference type="EMBL" id="BDD10508.1"/>
    </source>
</evidence>
<dbReference type="Pfam" id="PF13936">
    <property type="entry name" value="HTH_38"/>
    <property type="match status" value="1"/>
</dbReference>
<keyword evidence="3" id="KW-1185">Reference proteome</keyword>
<proteinExistence type="predicted"/>
<evidence type="ECO:0000259" key="1">
    <source>
        <dbReference type="Pfam" id="PF13936"/>
    </source>
</evidence>
<name>A0AAU9D3H2_9BACT</name>
<dbReference type="GO" id="GO:0004803">
    <property type="term" value="F:transposase activity"/>
    <property type="evidence" value="ECO:0007669"/>
    <property type="project" value="TreeGrafter"/>
</dbReference>
<dbReference type="RefSeq" id="WP_421825138.1">
    <property type="nucleotide sequence ID" value="NZ_AP025314.1"/>
</dbReference>
<accession>A0AAU9D3H2</accession>
<reference evidence="2 3" key="1">
    <citation type="submission" date="2021-12" db="EMBL/GenBank/DDBJ databases">
        <title>Genome sequencing of bacteria with rrn-lacking chromosome and rrn-plasmid.</title>
        <authorList>
            <person name="Anda M."/>
            <person name="Iwasaki W."/>
        </authorList>
    </citation>
    <scope>NUCLEOTIDE SEQUENCE [LARGE SCALE GENOMIC DNA]</scope>
    <source>
        <strain evidence="2 3">DSM 100852</strain>
    </source>
</reference>
<dbReference type="InterPro" id="IPR051917">
    <property type="entry name" value="Transposase-Integrase"/>
</dbReference>
<organism evidence="2 3">
    <name type="scientific">Fulvitalea axinellae</name>
    <dbReference type="NCBI Taxonomy" id="1182444"/>
    <lineage>
        <taxon>Bacteria</taxon>
        <taxon>Pseudomonadati</taxon>
        <taxon>Bacteroidota</taxon>
        <taxon>Cytophagia</taxon>
        <taxon>Cytophagales</taxon>
        <taxon>Persicobacteraceae</taxon>
        <taxon>Fulvitalea</taxon>
    </lineage>
</organism>
<dbReference type="EMBL" id="AP025314">
    <property type="protein sequence ID" value="BDD10508.1"/>
    <property type="molecule type" value="Genomic_DNA"/>
</dbReference>
<sequence>MGYYTRLNIYERLFISDTHKAGWSVRRIAEGIDRSPSTVSRELERNRCRGAYEPHLAHTLAVARVHWRASGRRPNGKTLICNLTGKYRHIFPRVFVAWLSDTQKHYRNPWRPLVGGRITYRMASLFKLSEKPIHYRRMLEALLFMMAQRKERGELVPRYFDTVARLFCRGKRLEPKADSVTVRRLVPEVPDIPLRYAG</sequence>
<dbReference type="Gene3D" id="1.10.10.60">
    <property type="entry name" value="Homeodomain-like"/>
    <property type="match status" value="1"/>
</dbReference>
<dbReference type="AlphaFoldDB" id="A0AAU9D3H2"/>
<gene>
    <name evidence="2" type="ORF">FUAX_29400</name>
</gene>
<feature type="domain" description="Transposase IS30-like HTH" evidence="1">
    <location>
        <begin position="4"/>
        <end position="46"/>
    </location>
</feature>
<dbReference type="PANTHER" id="PTHR10948">
    <property type="entry name" value="TRANSPOSASE"/>
    <property type="match status" value="1"/>
</dbReference>
<dbReference type="PANTHER" id="PTHR10948:SF23">
    <property type="entry name" value="TRANSPOSASE INSI FOR INSERTION SEQUENCE ELEMENT IS30A-RELATED"/>
    <property type="match status" value="1"/>
</dbReference>